<dbReference type="SUPFAM" id="SSF52058">
    <property type="entry name" value="L domain-like"/>
    <property type="match status" value="1"/>
</dbReference>
<evidence type="ECO:0000256" key="1">
    <source>
        <dbReference type="ARBA" id="ARBA00022737"/>
    </source>
</evidence>
<gene>
    <name evidence="3" type="ORF">DCAR_030397</name>
</gene>
<dbReference type="PANTHER" id="PTHR47186">
    <property type="entry name" value="LEUCINE-RICH REPEAT-CONTAINING PROTEIN 57"/>
    <property type="match status" value="1"/>
</dbReference>
<accession>A0A175YI21</accession>
<dbReference type="Gene3D" id="3.80.10.10">
    <property type="entry name" value="Ribonuclease Inhibitor"/>
    <property type="match status" value="2"/>
</dbReference>
<feature type="domain" description="Disease resistance R13L4/SHOC-2-like LRR" evidence="2">
    <location>
        <begin position="6"/>
        <end position="73"/>
    </location>
</feature>
<dbReference type="AlphaFoldDB" id="A0A175YI21"/>
<dbReference type="EMBL" id="LNRQ01000009">
    <property type="protein sequence ID" value="KZM82828.1"/>
    <property type="molecule type" value="Genomic_DNA"/>
</dbReference>
<dbReference type="Gramene" id="KZM82828">
    <property type="protein sequence ID" value="KZM82828"/>
    <property type="gene ID" value="DCAR_030397"/>
</dbReference>
<sequence length="351" mass="39923">MRKCSNLKLLPEQLGELKGLQRLDASETAIEQLPDSIAQLKKLVDLNLSYCEKLRKLPEQFGNMEGLEELQAYGSGIEQLPDSFSNLLKLRSLNLSYCSELKRLPEQLGKMQCLEFLYASDTAIEELPDSIGSLPGIRMLDFNECNKLTCIPTGIRNLKSLEYLWLTSGEDIKEMELIEAVNDMKLEYLSLSCNIRVWLPFILSCSSLTYLILHDEGGRPFPTKPFSFFQLFNLESLDLINCTSHGSSFPELPLNLRTLKVESHASLEQLPDLSYLKHLKKISIRRCCSLQSLHKLPPHLNFLTVADCTSLQEFPDLSELRDLMYLTVLRNGSNLKVSLEENHLQFELSSS</sequence>
<dbReference type="Pfam" id="PF23598">
    <property type="entry name" value="LRR_14"/>
    <property type="match status" value="2"/>
</dbReference>
<dbReference type="STRING" id="79200.A0A175YI21"/>
<dbReference type="OMA" id="KSLEYLW"/>
<dbReference type="InterPro" id="IPR032675">
    <property type="entry name" value="LRR_dom_sf"/>
</dbReference>
<evidence type="ECO:0000313" key="3">
    <source>
        <dbReference type="EMBL" id="KZM82828.1"/>
    </source>
</evidence>
<comment type="caution">
    <text evidence="3">The sequence shown here is derived from an EMBL/GenBank/DDBJ whole genome shotgun (WGS) entry which is preliminary data.</text>
</comment>
<dbReference type="InterPro" id="IPR055414">
    <property type="entry name" value="LRR_R13L4/SHOC2-like"/>
</dbReference>
<keyword evidence="1" id="KW-0677">Repeat</keyword>
<name>A0A175YI21_DAUCS</name>
<proteinExistence type="predicted"/>
<protein>
    <recommendedName>
        <fullName evidence="2">Disease resistance R13L4/SHOC-2-like LRR domain-containing protein</fullName>
    </recommendedName>
</protein>
<dbReference type="PANTHER" id="PTHR47186:SF3">
    <property type="entry name" value="OS09G0267800 PROTEIN"/>
    <property type="match status" value="1"/>
</dbReference>
<feature type="domain" description="Disease resistance R13L4/SHOC-2-like LRR" evidence="2">
    <location>
        <begin position="84"/>
        <end position="184"/>
    </location>
</feature>
<reference evidence="3" key="1">
    <citation type="journal article" date="2016" name="Nat. Genet.">
        <title>A high-quality carrot genome assembly provides new insights into carotenoid accumulation and asterid genome evolution.</title>
        <authorList>
            <person name="Iorizzo M."/>
            <person name="Ellison S."/>
            <person name="Senalik D."/>
            <person name="Zeng P."/>
            <person name="Satapoomin P."/>
            <person name="Huang J."/>
            <person name="Bowman M."/>
            <person name="Iovene M."/>
            <person name="Sanseverino W."/>
            <person name="Cavagnaro P."/>
            <person name="Yildiz M."/>
            <person name="Macko-Podgorni A."/>
            <person name="Moranska E."/>
            <person name="Grzebelus E."/>
            <person name="Grzebelus D."/>
            <person name="Ashrafi H."/>
            <person name="Zheng Z."/>
            <person name="Cheng S."/>
            <person name="Spooner D."/>
            <person name="Van Deynze A."/>
            <person name="Simon P."/>
        </authorList>
    </citation>
    <scope>NUCLEOTIDE SEQUENCE [LARGE SCALE GENOMIC DNA]</scope>
    <source>
        <tissue evidence="3">Leaf</tissue>
    </source>
</reference>
<evidence type="ECO:0000259" key="2">
    <source>
        <dbReference type="Pfam" id="PF23598"/>
    </source>
</evidence>
<organism evidence="3">
    <name type="scientific">Daucus carota subsp. sativus</name>
    <name type="common">Carrot</name>
    <dbReference type="NCBI Taxonomy" id="79200"/>
    <lineage>
        <taxon>Eukaryota</taxon>
        <taxon>Viridiplantae</taxon>
        <taxon>Streptophyta</taxon>
        <taxon>Embryophyta</taxon>
        <taxon>Tracheophyta</taxon>
        <taxon>Spermatophyta</taxon>
        <taxon>Magnoliopsida</taxon>
        <taxon>eudicotyledons</taxon>
        <taxon>Gunneridae</taxon>
        <taxon>Pentapetalae</taxon>
        <taxon>asterids</taxon>
        <taxon>campanulids</taxon>
        <taxon>Apiales</taxon>
        <taxon>Apiaceae</taxon>
        <taxon>Apioideae</taxon>
        <taxon>Scandiceae</taxon>
        <taxon>Daucinae</taxon>
        <taxon>Daucus</taxon>
        <taxon>Daucus sect. Daucus</taxon>
    </lineage>
</organism>